<gene>
    <name evidence="2" type="ORF">N7460_000987</name>
</gene>
<feature type="compositionally biased region" description="Polar residues" evidence="1">
    <location>
        <begin position="37"/>
        <end position="56"/>
    </location>
</feature>
<evidence type="ECO:0000313" key="3">
    <source>
        <dbReference type="Proteomes" id="UP001219568"/>
    </source>
</evidence>
<protein>
    <submittedName>
        <fullName evidence="2">Uncharacterized protein</fullName>
    </submittedName>
</protein>
<dbReference type="EMBL" id="JAQJZL010000001">
    <property type="protein sequence ID" value="KAJ6057713.1"/>
    <property type="molecule type" value="Genomic_DNA"/>
</dbReference>
<dbReference type="AlphaFoldDB" id="A0AAD6INN9"/>
<feature type="region of interest" description="Disordered" evidence="1">
    <location>
        <begin position="20"/>
        <end position="78"/>
    </location>
</feature>
<comment type="caution">
    <text evidence="2">The sequence shown here is derived from an EMBL/GenBank/DDBJ whole genome shotgun (WGS) entry which is preliminary data.</text>
</comment>
<dbReference type="InterPro" id="IPR046784">
    <property type="entry name" value="Eap1"/>
</dbReference>
<keyword evidence="3" id="KW-1185">Reference proteome</keyword>
<reference evidence="2" key="1">
    <citation type="journal article" date="2023" name="IMA Fungus">
        <title>Comparative genomic study of the Penicillium genus elucidates a diverse pangenome and 15 lateral gene transfer events.</title>
        <authorList>
            <person name="Petersen C."/>
            <person name="Sorensen T."/>
            <person name="Nielsen M.R."/>
            <person name="Sondergaard T.E."/>
            <person name="Sorensen J.L."/>
            <person name="Fitzpatrick D.A."/>
            <person name="Frisvad J.C."/>
            <person name="Nielsen K.L."/>
        </authorList>
    </citation>
    <scope>NUCLEOTIDE SEQUENCE</scope>
    <source>
        <strain evidence="2">IBT 15450</strain>
    </source>
</reference>
<proteinExistence type="predicted"/>
<organism evidence="2 3">
    <name type="scientific">Penicillium canescens</name>
    <dbReference type="NCBI Taxonomy" id="5083"/>
    <lineage>
        <taxon>Eukaryota</taxon>
        <taxon>Fungi</taxon>
        <taxon>Dikarya</taxon>
        <taxon>Ascomycota</taxon>
        <taxon>Pezizomycotina</taxon>
        <taxon>Eurotiomycetes</taxon>
        <taxon>Eurotiomycetidae</taxon>
        <taxon>Eurotiales</taxon>
        <taxon>Aspergillaceae</taxon>
        <taxon>Penicillium</taxon>
    </lineage>
</organism>
<name>A0AAD6INN9_PENCN</name>
<dbReference type="Proteomes" id="UP001219568">
    <property type="component" value="Unassembled WGS sequence"/>
</dbReference>
<evidence type="ECO:0000313" key="2">
    <source>
        <dbReference type="EMBL" id="KAJ6057713.1"/>
    </source>
</evidence>
<evidence type="ECO:0000256" key="1">
    <source>
        <dbReference type="SAM" id="MobiDB-lite"/>
    </source>
</evidence>
<reference evidence="2" key="2">
    <citation type="submission" date="2023-01" db="EMBL/GenBank/DDBJ databases">
        <authorList>
            <person name="Petersen C."/>
        </authorList>
    </citation>
    <scope>NUCLEOTIDE SEQUENCE</scope>
    <source>
        <strain evidence="2">IBT 15450</strain>
    </source>
</reference>
<dbReference type="Pfam" id="PF20566">
    <property type="entry name" value="Eap1"/>
    <property type="match status" value="1"/>
</dbReference>
<accession>A0AAD6INN9</accession>
<sequence length="114" mass="12595">MARRYEIAELLWLRESPLVAKPSGLPPIEEWMPQPDPTTQRKQQTPRDPNNPNETGTGRRPSFFEAKHISRGSNSGGNISLLSIIGVVISRTLCSVLPKLRSLHLVLAAKALST</sequence>